<dbReference type="EMBL" id="JAWQEG010003788">
    <property type="protein sequence ID" value="KAK3864464.1"/>
    <property type="molecule type" value="Genomic_DNA"/>
</dbReference>
<organism evidence="2 3">
    <name type="scientific">Petrolisthes cinctipes</name>
    <name type="common">Flat porcelain crab</name>
    <dbReference type="NCBI Taxonomy" id="88211"/>
    <lineage>
        <taxon>Eukaryota</taxon>
        <taxon>Metazoa</taxon>
        <taxon>Ecdysozoa</taxon>
        <taxon>Arthropoda</taxon>
        <taxon>Crustacea</taxon>
        <taxon>Multicrustacea</taxon>
        <taxon>Malacostraca</taxon>
        <taxon>Eumalacostraca</taxon>
        <taxon>Eucarida</taxon>
        <taxon>Decapoda</taxon>
        <taxon>Pleocyemata</taxon>
        <taxon>Anomura</taxon>
        <taxon>Galatheoidea</taxon>
        <taxon>Porcellanidae</taxon>
        <taxon>Petrolisthes</taxon>
    </lineage>
</organism>
<feature type="chain" id="PRO_5042130826" evidence="1">
    <location>
        <begin position="25"/>
        <end position="188"/>
    </location>
</feature>
<dbReference type="AlphaFoldDB" id="A0AAE1EZ68"/>
<evidence type="ECO:0000313" key="2">
    <source>
        <dbReference type="EMBL" id="KAK3864464.1"/>
    </source>
</evidence>
<keyword evidence="3" id="KW-1185">Reference proteome</keyword>
<evidence type="ECO:0000256" key="1">
    <source>
        <dbReference type="SAM" id="SignalP"/>
    </source>
</evidence>
<dbReference type="Proteomes" id="UP001286313">
    <property type="component" value="Unassembled WGS sequence"/>
</dbReference>
<protein>
    <submittedName>
        <fullName evidence="2">Uncharacterized protein</fullName>
    </submittedName>
</protein>
<reference evidence="2" key="1">
    <citation type="submission" date="2023-10" db="EMBL/GenBank/DDBJ databases">
        <title>Genome assemblies of two species of porcelain crab, Petrolisthes cinctipes and Petrolisthes manimaculis (Anomura: Porcellanidae).</title>
        <authorList>
            <person name="Angst P."/>
        </authorList>
    </citation>
    <scope>NUCLEOTIDE SEQUENCE</scope>
    <source>
        <strain evidence="2">PB745_01</strain>
        <tissue evidence="2">Gill</tissue>
    </source>
</reference>
<sequence>MMAVSMLKTFSLLSCLVPFLGVSGQAFSYETYYSTSVQPVLPHTQTVTHTKVVTDTHTLRESTTSDVWVTDVTSLVVTGTQYSTTWDFVPTQPRTYTSVVRITSTPITFVTATVMINSRVTETSAFTTFFTNVETVDLVQSITHIAISHQVHTVPIISTQVLHQTIITTVTQLFTATVTSTTRYGPNV</sequence>
<gene>
    <name evidence="2" type="ORF">Pcinc_029852</name>
</gene>
<keyword evidence="1" id="KW-0732">Signal</keyword>
<accession>A0AAE1EZ68</accession>
<name>A0AAE1EZ68_PETCI</name>
<evidence type="ECO:0000313" key="3">
    <source>
        <dbReference type="Proteomes" id="UP001286313"/>
    </source>
</evidence>
<proteinExistence type="predicted"/>
<feature type="signal peptide" evidence="1">
    <location>
        <begin position="1"/>
        <end position="24"/>
    </location>
</feature>
<comment type="caution">
    <text evidence="2">The sequence shown here is derived from an EMBL/GenBank/DDBJ whole genome shotgun (WGS) entry which is preliminary data.</text>
</comment>